<dbReference type="InterPro" id="IPR043128">
    <property type="entry name" value="Rev_trsase/Diguanyl_cyclase"/>
</dbReference>
<dbReference type="SUPFAM" id="SSF56672">
    <property type="entry name" value="DNA/RNA polymerases"/>
    <property type="match status" value="1"/>
</dbReference>
<proteinExistence type="predicted"/>
<dbReference type="Pfam" id="PF00078">
    <property type="entry name" value="RVT_1"/>
    <property type="match status" value="1"/>
</dbReference>
<dbReference type="PANTHER" id="PTHR24559">
    <property type="entry name" value="TRANSPOSON TY3-I GAG-POL POLYPROTEIN"/>
    <property type="match status" value="1"/>
</dbReference>
<organism evidence="2">
    <name type="scientific">Vitis vinifera</name>
    <name type="common">Grape</name>
    <dbReference type="NCBI Taxonomy" id="29760"/>
    <lineage>
        <taxon>Eukaryota</taxon>
        <taxon>Viridiplantae</taxon>
        <taxon>Streptophyta</taxon>
        <taxon>Embryophyta</taxon>
        <taxon>Tracheophyta</taxon>
        <taxon>Spermatophyta</taxon>
        <taxon>Magnoliopsida</taxon>
        <taxon>eudicotyledons</taxon>
        <taxon>Gunneridae</taxon>
        <taxon>Pentapetalae</taxon>
        <taxon>rosids</taxon>
        <taxon>Vitales</taxon>
        <taxon>Vitaceae</taxon>
        <taxon>Viteae</taxon>
        <taxon>Vitis</taxon>
    </lineage>
</organism>
<dbReference type="Gene3D" id="3.10.10.10">
    <property type="entry name" value="HIV Type 1 Reverse Transcriptase, subunit A, domain 1"/>
    <property type="match status" value="1"/>
</dbReference>
<reference evidence="2" key="1">
    <citation type="journal article" date="2007" name="PLoS ONE">
        <title>The first genome sequence of an elite grapevine cultivar (Pinot noir Vitis vinifera L.): coping with a highly heterozygous genome.</title>
        <authorList>
            <person name="Velasco R."/>
            <person name="Zharkikh A."/>
            <person name="Troggio M."/>
            <person name="Cartwright D.A."/>
            <person name="Cestaro A."/>
            <person name="Pruss D."/>
            <person name="Pindo M."/>
            <person name="FitzGerald L.M."/>
            <person name="Vezzulli S."/>
            <person name="Reid J."/>
            <person name="Malacarne G."/>
            <person name="Iliev D."/>
            <person name="Coppola G."/>
            <person name="Wardell B."/>
            <person name="Micheletti D."/>
            <person name="Macalma T."/>
            <person name="Facci M."/>
            <person name="Mitchell J.T."/>
            <person name="Perazzolli M."/>
            <person name="Eldredge G."/>
            <person name="Gatto P."/>
            <person name="Oyzerski R."/>
            <person name="Moretto M."/>
            <person name="Gutin N."/>
            <person name="Stefanini M."/>
            <person name="Chen Y."/>
            <person name="Segala C."/>
            <person name="Davenport C."/>
            <person name="Dematte L."/>
            <person name="Mraz A."/>
            <person name="Battilana J."/>
            <person name="Stormo K."/>
            <person name="Costa F."/>
            <person name="Tao Q."/>
            <person name="Si-Ammour A."/>
            <person name="Harkins T."/>
            <person name="Lackey A."/>
            <person name="Perbost C."/>
            <person name="Taillon B."/>
            <person name="Stella A."/>
            <person name="Solovyev V."/>
            <person name="Fawcett J.A."/>
            <person name="Sterck L."/>
            <person name="Vandepoele K."/>
            <person name="Grando S.M."/>
            <person name="Toppo S."/>
            <person name="Moser C."/>
            <person name="Lanchbury J."/>
            <person name="Bogden R."/>
            <person name="Skolnick M."/>
            <person name="Sgaramella V."/>
            <person name="Bhatnagar S.K."/>
            <person name="Fontana P."/>
            <person name="Gutin A."/>
            <person name="Van de Peer Y."/>
            <person name="Salamini F."/>
            <person name="Viola R."/>
        </authorList>
    </citation>
    <scope>NUCLEOTIDE SEQUENCE</scope>
</reference>
<dbReference type="AlphaFoldDB" id="A5AR45"/>
<evidence type="ECO:0000259" key="1">
    <source>
        <dbReference type="Pfam" id="PF00078"/>
    </source>
</evidence>
<evidence type="ECO:0000313" key="2">
    <source>
        <dbReference type="EMBL" id="CAN64812.1"/>
    </source>
</evidence>
<protein>
    <recommendedName>
        <fullName evidence="1">Reverse transcriptase domain-containing protein</fullName>
    </recommendedName>
</protein>
<dbReference type="InterPro" id="IPR043502">
    <property type="entry name" value="DNA/RNA_pol_sf"/>
</dbReference>
<accession>A5AR45</accession>
<dbReference type="InterPro" id="IPR053134">
    <property type="entry name" value="RNA-dir_DNA_polymerase"/>
</dbReference>
<name>A5AR45_VITVI</name>
<feature type="domain" description="Reverse transcriptase" evidence="1">
    <location>
        <begin position="262"/>
        <end position="392"/>
    </location>
</feature>
<dbReference type="InterPro" id="IPR000477">
    <property type="entry name" value="RT_dom"/>
</dbReference>
<dbReference type="Gene3D" id="3.30.70.270">
    <property type="match status" value="1"/>
</dbReference>
<dbReference type="PANTHER" id="PTHR24559:SF444">
    <property type="entry name" value="REVERSE TRANSCRIPTASE DOMAIN-CONTAINING PROTEIN"/>
    <property type="match status" value="1"/>
</dbReference>
<sequence length="473" mass="54428">MDYLLTLDDQRVLNLGRTLLCCLRCSFAITVFIASCSSSPYRWRQLVYYQRISSLLESVSVLTLVGHYLCYAHQKQNISTLQNIKLQENDMLRDFMKRFRSSSEASTRAHHFSNPSRRSRLQRWMTYSEGSVRPVDNTITFPLIDVNQVLQPHEDALILTLGVGDFDMRIILDDLSSSTDFLQMSTYKQMSYLPSTLENLGRLLFRFNGATTTSLGDVVLIVQANPTILSMRFSMTKIDKLLTIGFIREVKYRDWLANMVVVPKRDGRWIVCVDYTNLNDIYPNDSFLLPQIDQIVDAITGHGMLSFLDAFFRYHQIPMFHPDEEKITFVTPQGLYYYRVMSFVLKNASTTYQRLMKKIFKSLIGRIVEVYIDDIVVKSKTRVEHLNPTKCVFGVNAGKFLGFMVTQRGIEVNLAQVKAVLKTLALNNKKELQRLTGRLAALGHFIAHFTGKLLHFFLTLKGASTFNWTDECK</sequence>
<gene>
    <name evidence="2" type="ORF">VITISV_024997</name>
</gene>
<dbReference type="EMBL" id="AM432718">
    <property type="protein sequence ID" value="CAN64812.1"/>
    <property type="molecule type" value="Genomic_DNA"/>
</dbReference>
<dbReference type="CDD" id="cd01647">
    <property type="entry name" value="RT_LTR"/>
    <property type="match status" value="1"/>
</dbReference>